<evidence type="ECO:0000259" key="6">
    <source>
        <dbReference type="SMART" id="SM00849"/>
    </source>
</evidence>
<dbReference type="GO" id="GO:0046872">
    <property type="term" value="F:metal ion binding"/>
    <property type="evidence" value="ECO:0007669"/>
    <property type="project" value="UniProtKB-KW"/>
</dbReference>
<evidence type="ECO:0000256" key="2">
    <source>
        <dbReference type="ARBA" id="ARBA00007749"/>
    </source>
</evidence>
<dbReference type="SMART" id="SM00849">
    <property type="entry name" value="Lactamase_B"/>
    <property type="match status" value="1"/>
</dbReference>
<dbReference type="SUPFAM" id="SSF56281">
    <property type="entry name" value="Metallo-hydrolase/oxidoreductase"/>
    <property type="match status" value="1"/>
</dbReference>
<accession>A0A8J7LZG5</accession>
<dbReference type="InterPro" id="IPR001279">
    <property type="entry name" value="Metallo-B-lactamas"/>
</dbReference>
<name>A0A8J7LZG5_9RHOB</name>
<feature type="domain" description="Metallo-beta-lactamase" evidence="6">
    <location>
        <begin position="32"/>
        <end position="236"/>
    </location>
</feature>
<proteinExistence type="inferred from homology"/>
<dbReference type="Gene3D" id="3.60.15.10">
    <property type="entry name" value="Ribonuclease Z/Hydroxyacylglutathione hydrolase-like"/>
    <property type="match status" value="1"/>
</dbReference>
<evidence type="ECO:0000256" key="4">
    <source>
        <dbReference type="ARBA" id="ARBA00022801"/>
    </source>
</evidence>
<dbReference type="EMBL" id="JAELVR010000002">
    <property type="protein sequence ID" value="MBJ6370526.1"/>
    <property type="molecule type" value="Genomic_DNA"/>
</dbReference>
<protein>
    <submittedName>
        <fullName evidence="7">MBL fold metallo-hydrolase</fullName>
    </submittedName>
</protein>
<dbReference type="RefSeq" id="WP_199023311.1">
    <property type="nucleotide sequence ID" value="NZ_JAELVR010000002.1"/>
</dbReference>
<keyword evidence="4" id="KW-0378">Hydrolase</keyword>
<evidence type="ECO:0000313" key="7">
    <source>
        <dbReference type="EMBL" id="MBJ6370526.1"/>
    </source>
</evidence>
<dbReference type="InterPro" id="IPR036866">
    <property type="entry name" value="RibonucZ/Hydroxyglut_hydro"/>
</dbReference>
<dbReference type="Pfam" id="PF00753">
    <property type="entry name" value="Lactamase_B"/>
    <property type="match status" value="1"/>
</dbReference>
<gene>
    <name evidence="7" type="ORF">JF290_03205</name>
</gene>
<dbReference type="InterPro" id="IPR051013">
    <property type="entry name" value="MBL_superfamily_lactonases"/>
</dbReference>
<evidence type="ECO:0000256" key="1">
    <source>
        <dbReference type="ARBA" id="ARBA00001947"/>
    </source>
</evidence>
<keyword evidence="5" id="KW-0862">Zinc</keyword>
<comment type="caution">
    <text evidence="7">The sequence shown here is derived from an EMBL/GenBank/DDBJ whole genome shotgun (WGS) entry which is preliminary data.</text>
</comment>
<dbReference type="PANTHER" id="PTHR42978:SF2">
    <property type="entry name" value="102 KBASES UNSTABLE REGION: FROM 1 TO 119443"/>
    <property type="match status" value="1"/>
</dbReference>
<reference evidence="7" key="1">
    <citation type="submission" date="2020-12" db="EMBL/GenBank/DDBJ databases">
        <title>Sedimentitalea sp. nov., isolated from sand in Incheon.</title>
        <authorList>
            <person name="Kim W."/>
        </authorList>
    </citation>
    <scope>NUCLEOTIDE SEQUENCE</scope>
    <source>
        <strain evidence="7">CAU 1593</strain>
    </source>
</reference>
<dbReference type="PANTHER" id="PTHR42978">
    <property type="entry name" value="QUORUM-QUENCHING LACTONASE YTNP-RELATED-RELATED"/>
    <property type="match status" value="1"/>
</dbReference>
<comment type="similarity">
    <text evidence="2">Belongs to the metallo-beta-lactamase superfamily.</text>
</comment>
<evidence type="ECO:0000256" key="3">
    <source>
        <dbReference type="ARBA" id="ARBA00022723"/>
    </source>
</evidence>
<evidence type="ECO:0000256" key="5">
    <source>
        <dbReference type="ARBA" id="ARBA00022833"/>
    </source>
</evidence>
<organism evidence="7 8">
    <name type="scientific">Sedimentitalea arenosa</name>
    <dbReference type="NCBI Taxonomy" id="2798803"/>
    <lineage>
        <taxon>Bacteria</taxon>
        <taxon>Pseudomonadati</taxon>
        <taxon>Pseudomonadota</taxon>
        <taxon>Alphaproteobacteria</taxon>
        <taxon>Rhodobacterales</taxon>
        <taxon>Paracoccaceae</taxon>
        <taxon>Sedimentitalea</taxon>
    </lineage>
</organism>
<sequence length="252" mass="27310">MNTRAILKGHPVSVHVLDFGLFKVHANGRIIGICGFLIRTSAGEEVLVDSGFPAKYAEDAARATQEDSLGSFGSVLSCTPENLPAAQLACAGTTLDRINLMIQTHTHIDHVGGLALCPQAPILIARAERELPKPLYWRGAQPIDWPDRDYLLIDEDTRIGPGFEVLFTPGHAPGQLSLLLELPETGPLMLTSDAISRPAEIDEAFAGSWNEDLAIRHGARLMALVRDTGATVIYGHCPEQWKTLKKAPASYT</sequence>
<keyword evidence="8" id="KW-1185">Reference proteome</keyword>
<comment type="cofactor">
    <cofactor evidence="1">
        <name>Zn(2+)</name>
        <dbReference type="ChEBI" id="CHEBI:29105"/>
    </cofactor>
</comment>
<keyword evidence="3" id="KW-0479">Metal-binding</keyword>
<dbReference type="Proteomes" id="UP000619079">
    <property type="component" value="Unassembled WGS sequence"/>
</dbReference>
<dbReference type="GO" id="GO:0016787">
    <property type="term" value="F:hydrolase activity"/>
    <property type="evidence" value="ECO:0007669"/>
    <property type="project" value="UniProtKB-KW"/>
</dbReference>
<evidence type="ECO:0000313" key="8">
    <source>
        <dbReference type="Proteomes" id="UP000619079"/>
    </source>
</evidence>
<dbReference type="AlphaFoldDB" id="A0A8J7LZG5"/>